<evidence type="ECO:0000259" key="6">
    <source>
        <dbReference type="Pfam" id="PF00288"/>
    </source>
</evidence>
<reference evidence="7 8" key="1">
    <citation type="submission" date="2024-02" db="EMBL/GenBank/DDBJ databases">
        <title>Genome and pathogenicity analysis of Helicobacter mastomyrinus isolated from mice.</title>
        <authorList>
            <person name="Zhu L."/>
        </authorList>
    </citation>
    <scope>NUCLEOTIDE SEQUENCE [LARGE SCALE GENOMIC DNA]</scope>
    <source>
        <strain evidence="7 8">Hm-17</strain>
    </source>
</reference>
<dbReference type="GO" id="GO:0050515">
    <property type="term" value="F:4-(cytidine 5'-diphospho)-2-C-methyl-D-erythritol kinase activity"/>
    <property type="evidence" value="ECO:0007669"/>
    <property type="project" value="UniProtKB-EC"/>
</dbReference>
<organism evidence="7 8">
    <name type="scientific">Helicobacter mastomyrinus</name>
    <dbReference type="NCBI Taxonomy" id="287948"/>
    <lineage>
        <taxon>Bacteria</taxon>
        <taxon>Pseudomonadati</taxon>
        <taxon>Campylobacterota</taxon>
        <taxon>Epsilonproteobacteria</taxon>
        <taxon>Campylobacterales</taxon>
        <taxon>Helicobacteraceae</taxon>
        <taxon>Helicobacter</taxon>
    </lineage>
</organism>
<keyword evidence="8" id="KW-1185">Reference proteome</keyword>
<dbReference type="SUPFAM" id="SSF54211">
    <property type="entry name" value="Ribosomal protein S5 domain 2-like"/>
    <property type="match status" value="1"/>
</dbReference>
<sequence length="261" mass="28953">MNLIIYPKLNIFLKIIGYKEGFHQLNSRFVQAIGEVYDEMQISSSSRFMLMGDFGCEMQDNLIYKAKCAMEDFLSARGKETKGLQSLKIEVQKVIPKGAGLGGGSGNAGAFLRGVNAFLELGLSDVELIHIAQEVGADVSFFASGVKSANVSGRGECIEPFIESPLKYDIYTPPISCDTAKVYQSYKDSIKSQKCHYSKPTTQWFTLTSKDLLHLSHLREELNDLFLSATFLYPALKDIALDLGEGWYFSGSGSSFFRIRA</sequence>
<dbReference type="InterPro" id="IPR004424">
    <property type="entry name" value="IspE"/>
</dbReference>
<dbReference type="InterPro" id="IPR014721">
    <property type="entry name" value="Ribsml_uS5_D2-typ_fold_subgr"/>
</dbReference>
<evidence type="ECO:0000256" key="1">
    <source>
        <dbReference type="ARBA" id="ARBA00022679"/>
    </source>
</evidence>
<evidence type="ECO:0000256" key="5">
    <source>
        <dbReference type="NCBIfam" id="TIGR00154"/>
    </source>
</evidence>
<dbReference type="SUPFAM" id="SSF55060">
    <property type="entry name" value="GHMP Kinase, C-terminal domain"/>
    <property type="match status" value="1"/>
</dbReference>
<name>A0ABZ3F726_9HELI</name>
<keyword evidence="2" id="KW-0547">Nucleotide-binding</keyword>
<feature type="domain" description="GHMP kinase N-terminal" evidence="6">
    <location>
        <begin position="67"/>
        <end position="145"/>
    </location>
</feature>
<keyword evidence="1 7" id="KW-0808">Transferase</keyword>
<evidence type="ECO:0000256" key="2">
    <source>
        <dbReference type="ARBA" id="ARBA00022741"/>
    </source>
</evidence>
<dbReference type="EC" id="2.7.1.148" evidence="5"/>
<dbReference type="Gene3D" id="3.30.230.10">
    <property type="match status" value="1"/>
</dbReference>
<dbReference type="PANTHER" id="PTHR43527:SF2">
    <property type="entry name" value="4-DIPHOSPHOCYTIDYL-2-C-METHYL-D-ERYTHRITOL KINASE, CHLOROPLASTIC"/>
    <property type="match status" value="1"/>
</dbReference>
<dbReference type="InterPro" id="IPR020568">
    <property type="entry name" value="Ribosomal_Su5_D2-typ_SF"/>
</dbReference>
<keyword evidence="3 7" id="KW-0418">Kinase</keyword>
<dbReference type="NCBIfam" id="TIGR00154">
    <property type="entry name" value="ispE"/>
    <property type="match status" value="1"/>
</dbReference>
<dbReference type="RefSeq" id="WP_343353423.1">
    <property type="nucleotide sequence ID" value="NZ_CP145316.1"/>
</dbReference>
<gene>
    <name evidence="7" type="ORF">V3I05_09375</name>
</gene>
<evidence type="ECO:0000313" key="8">
    <source>
        <dbReference type="Proteomes" id="UP001434737"/>
    </source>
</evidence>
<dbReference type="PIRSF" id="PIRSF010376">
    <property type="entry name" value="IspE"/>
    <property type="match status" value="1"/>
</dbReference>
<protein>
    <recommendedName>
        <fullName evidence="5">4-(cytidine 5'-diphospho)-2-C-methyl-D-erythritol kinase</fullName>
        <ecNumber evidence="5">2.7.1.148</ecNumber>
    </recommendedName>
</protein>
<keyword evidence="4" id="KW-0067">ATP-binding</keyword>
<dbReference type="InterPro" id="IPR006204">
    <property type="entry name" value="GHMP_kinase_N_dom"/>
</dbReference>
<dbReference type="PANTHER" id="PTHR43527">
    <property type="entry name" value="4-DIPHOSPHOCYTIDYL-2-C-METHYL-D-ERYTHRITOL KINASE, CHLOROPLASTIC"/>
    <property type="match status" value="1"/>
</dbReference>
<proteinExistence type="predicted"/>
<evidence type="ECO:0000313" key="7">
    <source>
        <dbReference type="EMBL" id="XAM17886.1"/>
    </source>
</evidence>
<dbReference type="InterPro" id="IPR036554">
    <property type="entry name" value="GHMP_kinase_C_sf"/>
</dbReference>
<dbReference type="Pfam" id="PF00288">
    <property type="entry name" value="GHMP_kinases_N"/>
    <property type="match status" value="1"/>
</dbReference>
<dbReference type="NCBIfam" id="NF003216">
    <property type="entry name" value="PRK04181.1"/>
    <property type="match status" value="1"/>
</dbReference>
<dbReference type="Gene3D" id="3.30.70.890">
    <property type="entry name" value="GHMP kinase, C-terminal domain"/>
    <property type="match status" value="1"/>
</dbReference>
<evidence type="ECO:0000256" key="4">
    <source>
        <dbReference type="ARBA" id="ARBA00022840"/>
    </source>
</evidence>
<dbReference type="EMBL" id="CP145316">
    <property type="protein sequence ID" value="XAM17886.1"/>
    <property type="molecule type" value="Genomic_DNA"/>
</dbReference>
<accession>A0ABZ3F726</accession>
<dbReference type="Proteomes" id="UP001434737">
    <property type="component" value="Chromosome"/>
</dbReference>
<evidence type="ECO:0000256" key="3">
    <source>
        <dbReference type="ARBA" id="ARBA00022777"/>
    </source>
</evidence>